<dbReference type="EnsemblPlants" id="evm.model.ctgX44.5">
    <property type="protein sequence ID" value="cds.evm.model.ctgX44.5"/>
    <property type="gene ID" value="evm.TU.ctgX44.5"/>
</dbReference>
<sequence>MCFSKVSFFRICEKKPFVSELYHNFQILIEGFESHQTIQFSNLRGNLQKRMISENSDEGKCGNEPQNLAALHLKANDDVNALFSSTHTADSFMRSVRNFLRQSDEFSEYDRDLFPELEEHDAAEREDT</sequence>
<accession>A0A803QSF4</accession>
<organism evidence="1 2">
    <name type="scientific">Cannabis sativa</name>
    <name type="common">Hemp</name>
    <name type="synonym">Marijuana</name>
    <dbReference type="NCBI Taxonomy" id="3483"/>
    <lineage>
        <taxon>Eukaryota</taxon>
        <taxon>Viridiplantae</taxon>
        <taxon>Streptophyta</taxon>
        <taxon>Embryophyta</taxon>
        <taxon>Tracheophyta</taxon>
        <taxon>Spermatophyta</taxon>
        <taxon>Magnoliopsida</taxon>
        <taxon>eudicotyledons</taxon>
        <taxon>Gunneridae</taxon>
        <taxon>Pentapetalae</taxon>
        <taxon>rosids</taxon>
        <taxon>fabids</taxon>
        <taxon>Rosales</taxon>
        <taxon>Cannabaceae</taxon>
        <taxon>Cannabis</taxon>
    </lineage>
</organism>
<proteinExistence type="predicted"/>
<dbReference type="AlphaFoldDB" id="A0A803QSF4"/>
<evidence type="ECO:0000313" key="2">
    <source>
        <dbReference type="Proteomes" id="UP000596661"/>
    </source>
</evidence>
<dbReference type="Proteomes" id="UP000596661">
    <property type="component" value="Unassembled WGS sequence"/>
</dbReference>
<evidence type="ECO:0000313" key="1">
    <source>
        <dbReference type="EnsemblPlants" id="cds.evm.model.ctgX44.5"/>
    </source>
</evidence>
<name>A0A803QSF4_CANSA</name>
<reference evidence="1" key="1">
    <citation type="submission" date="2021-03" db="UniProtKB">
        <authorList>
            <consortium name="EnsemblPlants"/>
        </authorList>
    </citation>
    <scope>IDENTIFICATION</scope>
</reference>
<dbReference type="Gramene" id="evm.model.ctgX44.5">
    <property type="protein sequence ID" value="cds.evm.model.ctgX44.5"/>
    <property type="gene ID" value="evm.TU.ctgX44.5"/>
</dbReference>
<protein>
    <submittedName>
        <fullName evidence="1">Uncharacterized protein</fullName>
    </submittedName>
</protein>
<keyword evidence="2" id="KW-1185">Reference proteome</keyword>